<keyword evidence="2" id="KW-1185">Reference proteome</keyword>
<dbReference type="OrthoDB" id="441660at2759"/>
<name>I1BNA7_RHIO9</name>
<dbReference type="EMBL" id="CH476733">
    <property type="protein sequence ID" value="EIE77687.1"/>
    <property type="molecule type" value="Genomic_DNA"/>
</dbReference>
<accession>I1BNA7</accession>
<dbReference type="VEuPathDB" id="FungiDB:RO3G_02391"/>
<evidence type="ECO:0000313" key="2">
    <source>
        <dbReference type="Proteomes" id="UP000009138"/>
    </source>
</evidence>
<sequence length="57" mass="6459">MSHPEIGEHAAETDIANYGASNSPKDIIIPHNPYPNTISIHIHHWQIFYTLAFFTSL</sequence>
<dbReference type="GeneID" id="93609363"/>
<dbReference type="AlphaFoldDB" id="I1BNA7"/>
<dbReference type="Proteomes" id="UP000009138">
    <property type="component" value="Unassembled WGS sequence"/>
</dbReference>
<dbReference type="RefSeq" id="XP_067513083.1">
    <property type="nucleotide sequence ID" value="XM_067656982.1"/>
</dbReference>
<protein>
    <submittedName>
        <fullName evidence="1">Uncharacterized protein</fullName>
    </submittedName>
</protein>
<evidence type="ECO:0000313" key="1">
    <source>
        <dbReference type="EMBL" id="EIE77687.1"/>
    </source>
</evidence>
<reference evidence="1 2" key="1">
    <citation type="journal article" date="2009" name="PLoS Genet.">
        <title>Genomic analysis of the basal lineage fungus Rhizopus oryzae reveals a whole-genome duplication.</title>
        <authorList>
            <person name="Ma L.-J."/>
            <person name="Ibrahim A.S."/>
            <person name="Skory C."/>
            <person name="Grabherr M.G."/>
            <person name="Burger G."/>
            <person name="Butler M."/>
            <person name="Elias M."/>
            <person name="Idnurm A."/>
            <person name="Lang B.F."/>
            <person name="Sone T."/>
            <person name="Abe A."/>
            <person name="Calvo S.E."/>
            <person name="Corrochano L.M."/>
            <person name="Engels R."/>
            <person name="Fu J."/>
            <person name="Hansberg W."/>
            <person name="Kim J.-M."/>
            <person name="Kodira C.D."/>
            <person name="Koehrsen M.J."/>
            <person name="Liu B."/>
            <person name="Miranda-Saavedra D."/>
            <person name="O'Leary S."/>
            <person name="Ortiz-Castellanos L."/>
            <person name="Poulter R."/>
            <person name="Rodriguez-Romero J."/>
            <person name="Ruiz-Herrera J."/>
            <person name="Shen Y.-Q."/>
            <person name="Zeng Q."/>
            <person name="Galagan J."/>
            <person name="Birren B.W."/>
            <person name="Cuomo C.A."/>
            <person name="Wickes B.L."/>
        </authorList>
    </citation>
    <scope>NUCLEOTIDE SEQUENCE [LARGE SCALE GENOMIC DNA]</scope>
    <source>
        <strain evidence="2">RA 99-880 / ATCC MYA-4621 / FGSC 9543 / NRRL 43880</strain>
    </source>
</reference>
<organism evidence="1 2">
    <name type="scientific">Rhizopus delemar (strain RA 99-880 / ATCC MYA-4621 / FGSC 9543 / NRRL 43880)</name>
    <name type="common">Mucormycosis agent</name>
    <name type="synonym">Rhizopus arrhizus var. delemar</name>
    <dbReference type="NCBI Taxonomy" id="246409"/>
    <lineage>
        <taxon>Eukaryota</taxon>
        <taxon>Fungi</taxon>
        <taxon>Fungi incertae sedis</taxon>
        <taxon>Mucoromycota</taxon>
        <taxon>Mucoromycotina</taxon>
        <taxon>Mucoromycetes</taxon>
        <taxon>Mucorales</taxon>
        <taxon>Mucorineae</taxon>
        <taxon>Rhizopodaceae</taxon>
        <taxon>Rhizopus</taxon>
    </lineage>
</organism>
<proteinExistence type="predicted"/>
<dbReference type="InParanoid" id="I1BNA7"/>
<gene>
    <name evidence="1" type="ORF">RO3G_02391</name>
</gene>